<comment type="subunit">
    <text evidence="2">Homodimer.</text>
</comment>
<dbReference type="SUPFAM" id="SSF51445">
    <property type="entry name" value="(Trans)glycosidases"/>
    <property type="match status" value="1"/>
</dbReference>
<organism evidence="9 10">
    <name type="scientific">Cryptotermes secundus</name>
    <dbReference type="NCBI Taxonomy" id="105785"/>
    <lineage>
        <taxon>Eukaryota</taxon>
        <taxon>Metazoa</taxon>
        <taxon>Ecdysozoa</taxon>
        <taxon>Arthropoda</taxon>
        <taxon>Hexapoda</taxon>
        <taxon>Insecta</taxon>
        <taxon>Pterygota</taxon>
        <taxon>Neoptera</taxon>
        <taxon>Polyneoptera</taxon>
        <taxon>Dictyoptera</taxon>
        <taxon>Blattodea</taxon>
        <taxon>Blattoidea</taxon>
        <taxon>Termitoidae</taxon>
        <taxon>Kalotermitidae</taxon>
        <taxon>Cryptotermitinae</taxon>
        <taxon>Cryptotermes</taxon>
    </lineage>
</organism>
<protein>
    <recommendedName>
        <fullName evidence="3">beta-glucosidase</fullName>
        <ecNumber evidence="3">3.2.1.21</ecNumber>
    </recommendedName>
</protein>
<dbReference type="FunFam" id="3.20.20.80:FF:000013">
    <property type="entry name" value="lactase-phlorizin hydrolase"/>
    <property type="match status" value="1"/>
</dbReference>
<gene>
    <name evidence="9" type="ORF">B7P43_G02479</name>
</gene>
<evidence type="ECO:0000256" key="1">
    <source>
        <dbReference type="ARBA" id="ARBA00010838"/>
    </source>
</evidence>
<reference evidence="9 10" key="1">
    <citation type="submission" date="2017-12" db="EMBL/GenBank/DDBJ databases">
        <title>Hemimetabolous genomes reveal molecular basis of termite eusociality.</title>
        <authorList>
            <person name="Harrison M.C."/>
            <person name="Jongepier E."/>
            <person name="Robertson H.M."/>
            <person name="Arning N."/>
            <person name="Bitard-Feildel T."/>
            <person name="Chao H."/>
            <person name="Childers C.P."/>
            <person name="Dinh H."/>
            <person name="Doddapaneni H."/>
            <person name="Dugan S."/>
            <person name="Gowin J."/>
            <person name="Greiner C."/>
            <person name="Han Y."/>
            <person name="Hu H."/>
            <person name="Hughes D.S.T."/>
            <person name="Huylmans A.-K."/>
            <person name="Kemena C."/>
            <person name="Kremer L.P.M."/>
            <person name="Lee S.L."/>
            <person name="Lopez-Ezquerra A."/>
            <person name="Mallet L."/>
            <person name="Monroy-Kuhn J.M."/>
            <person name="Moser A."/>
            <person name="Murali S.C."/>
            <person name="Muzny D.M."/>
            <person name="Otani S."/>
            <person name="Piulachs M.-D."/>
            <person name="Poelchau M."/>
            <person name="Qu J."/>
            <person name="Schaub F."/>
            <person name="Wada-Katsumata A."/>
            <person name="Worley K.C."/>
            <person name="Xie Q."/>
            <person name="Ylla G."/>
            <person name="Poulsen M."/>
            <person name="Gibbs R.A."/>
            <person name="Schal C."/>
            <person name="Richards S."/>
            <person name="Belles X."/>
            <person name="Korb J."/>
            <person name="Bornberg-Bauer E."/>
        </authorList>
    </citation>
    <scope>NUCLEOTIDE SEQUENCE [LARGE SCALE GENOMIC DNA]</scope>
    <source>
        <tissue evidence="9">Whole body</tissue>
    </source>
</reference>
<dbReference type="STRING" id="105785.A0A2J7Q511"/>
<evidence type="ECO:0000256" key="8">
    <source>
        <dbReference type="RuleBase" id="RU003690"/>
    </source>
</evidence>
<keyword evidence="10" id="KW-1185">Reference proteome</keyword>
<dbReference type="GO" id="GO:0008422">
    <property type="term" value="F:beta-glucosidase activity"/>
    <property type="evidence" value="ECO:0007669"/>
    <property type="project" value="TreeGrafter"/>
</dbReference>
<evidence type="ECO:0000256" key="7">
    <source>
        <dbReference type="PROSITE-ProRule" id="PRU10055"/>
    </source>
</evidence>
<dbReference type="Proteomes" id="UP000235965">
    <property type="component" value="Unassembled WGS sequence"/>
</dbReference>
<feature type="active site" description="Nucleophile" evidence="7">
    <location>
        <position position="406"/>
    </location>
</feature>
<dbReference type="InterPro" id="IPR017853">
    <property type="entry name" value="GH"/>
</dbReference>
<dbReference type="Gene3D" id="3.20.20.80">
    <property type="entry name" value="Glycosidases"/>
    <property type="match status" value="1"/>
</dbReference>
<accession>A0A2J7Q511</accession>
<dbReference type="OrthoDB" id="65569at2759"/>
<dbReference type="Pfam" id="PF00232">
    <property type="entry name" value="Glyco_hydro_1"/>
    <property type="match status" value="1"/>
</dbReference>
<evidence type="ECO:0000256" key="6">
    <source>
        <dbReference type="ARBA" id="ARBA00023295"/>
    </source>
</evidence>
<keyword evidence="6" id="KW-0326">Glycosidase</keyword>
<comment type="caution">
    <text evidence="9">The sequence shown here is derived from an EMBL/GenBank/DDBJ whole genome shotgun (WGS) entry which is preliminary data.</text>
</comment>
<evidence type="ECO:0000256" key="2">
    <source>
        <dbReference type="ARBA" id="ARBA00011738"/>
    </source>
</evidence>
<proteinExistence type="inferred from homology"/>
<evidence type="ECO:0000313" key="9">
    <source>
        <dbReference type="EMBL" id="PNF23679.1"/>
    </source>
</evidence>
<evidence type="ECO:0000313" key="10">
    <source>
        <dbReference type="Proteomes" id="UP000235965"/>
    </source>
</evidence>
<evidence type="ECO:0000256" key="3">
    <source>
        <dbReference type="ARBA" id="ARBA00012744"/>
    </source>
</evidence>
<dbReference type="GO" id="GO:0005975">
    <property type="term" value="P:carbohydrate metabolic process"/>
    <property type="evidence" value="ECO:0007669"/>
    <property type="project" value="InterPro"/>
</dbReference>
<evidence type="ECO:0000256" key="5">
    <source>
        <dbReference type="ARBA" id="ARBA00023180"/>
    </source>
</evidence>
<dbReference type="InterPro" id="IPR001360">
    <property type="entry name" value="Glyco_hydro_1"/>
</dbReference>
<dbReference type="InParanoid" id="A0A2J7Q511"/>
<evidence type="ECO:0000256" key="4">
    <source>
        <dbReference type="ARBA" id="ARBA00022801"/>
    </source>
</evidence>
<dbReference type="EMBL" id="NEVH01018372">
    <property type="protein sequence ID" value="PNF23679.1"/>
    <property type="molecule type" value="Genomic_DNA"/>
</dbReference>
<comment type="similarity">
    <text evidence="1 8">Belongs to the glycosyl hydrolase 1 family.</text>
</comment>
<name>A0A2J7Q511_9NEOP</name>
<dbReference type="PANTHER" id="PTHR10353:SF36">
    <property type="entry name" value="LP05116P"/>
    <property type="match status" value="1"/>
</dbReference>
<keyword evidence="4" id="KW-0378">Hydrolase</keyword>
<dbReference type="PROSITE" id="PS00572">
    <property type="entry name" value="GLYCOSYL_HYDROL_F1_1"/>
    <property type="match status" value="1"/>
</dbReference>
<sequence length="461" mass="53110">MIKSRRMRWTGHVARMGEKRNAYRIFVRKPERKRPLGRPRRRSVDIIKMDLRETGWDGKGLSIWDTYVHEHPEFIVDGSNGDVAADSYHQYKQDVAALKHLGVDFYRFSISWSRILPYGHVNTVNEAGIEYYNSLINELKSNKIEPMVAMYHWDLPQALQDLGGWANPVMAEYFEDYARMLFHKFGDRVKWWITFVEPDSIAKGYIPSWKKAPGVNSSHVGLYLAIHTLIKSHSRTYHLYSNEFRDTQKGKVGISLNSRWYEPETESAADIEAAEKAIQYQFGLFANPIYSPEGDYPLIISKELEKLSIAQGYPSSRLRKFTPEEVISVKGTHDFLGLNYYTARIARAPEAVTDINSVADNNVILRTDPRWPASASAHLKVVPLGFRKLLNWIKRAYNNTPVLITENGFSDRGEIEDINRIKYITSHMSQVIKAINTDGCNVIGYTVWSLLDNFEWDKGYT</sequence>
<dbReference type="AlphaFoldDB" id="A0A2J7Q511"/>
<dbReference type="InterPro" id="IPR018120">
    <property type="entry name" value="Glyco_hydro_1_AS"/>
</dbReference>
<dbReference type="PRINTS" id="PR00131">
    <property type="entry name" value="GLHYDRLASE1"/>
</dbReference>
<keyword evidence="5" id="KW-0325">Glycoprotein</keyword>
<dbReference type="EC" id="3.2.1.21" evidence="3"/>
<dbReference type="PANTHER" id="PTHR10353">
    <property type="entry name" value="GLYCOSYL HYDROLASE"/>
    <property type="match status" value="1"/>
</dbReference>